<accession>C8V592</accession>
<dbReference type="GeneID" id="2869290"/>
<sequence length="147" mass="16349">MPLPPITIGSWDNLDPASNILGRVFDRDPVLRFMLCNLSDDQYNAYLQAYWRGLCRTALLNGAIILEADGWKSVAVILPPGRNVDSPWTIIPAAFGFSGVLWRIGISGRPVNAAKKRVLGNRQHYYVFAIGTEYEHQGKGTNAYPKT</sequence>
<proteinExistence type="predicted"/>
<dbReference type="STRING" id="227321.Q5AUS3"/>
<evidence type="ECO:0000313" key="1">
    <source>
        <dbReference type="EMBL" id="CBF73596.1"/>
    </source>
</evidence>
<dbReference type="OrthoDB" id="410198at2759"/>
<dbReference type="RefSeq" id="XP_681226.1">
    <property type="nucleotide sequence ID" value="XM_676134.1"/>
</dbReference>
<protein>
    <submittedName>
        <fullName evidence="1">Uncharacterized protein</fullName>
    </submittedName>
</protein>
<dbReference type="AlphaFoldDB" id="Q5AUS3"/>
<dbReference type="KEGG" id="ani:ANIA_07957"/>
<organism evidence="1 2">
    <name type="scientific">Emericella nidulans (strain FGSC A4 / ATCC 38163 / CBS 112.46 / NRRL 194 / M139)</name>
    <name type="common">Aspergillus nidulans</name>
    <dbReference type="NCBI Taxonomy" id="227321"/>
    <lineage>
        <taxon>Eukaryota</taxon>
        <taxon>Fungi</taxon>
        <taxon>Dikarya</taxon>
        <taxon>Ascomycota</taxon>
        <taxon>Pezizomycotina</taxon>
        <taxon>Eurotiomycetes</taxon>
        <taxon>Eurotiomycetidae</taxon>
        <taxon>Eurotiales</taxon>
        <taxon>Aspergillaceae</taxon>
        <taxon>Aspergillus</taxon>
        <taxon>Aspergillus subgen. Nidulantes</taxon>
    </lineage>
</organism>
<name>Q5AUS3_EMENI</name>
<gene>
    <name evidence="1" type="ORF">ANIA_07957</name>
</gene>
<reference evidence="2" key="2">
    <citation type="journal article" date="2009" name="Fungal Genet. Biol.">
        <title>The 2008 update of the Aspergillus nidulans genome annotation: a community effort.</title>
        <authorList>
            <person name="Wortman J.R."/>
            <person name="Gilsenan J.M."/>
            <person name="Joardar V."/>
            <person name="Deegan J."/>
            <person name="Clutterbuck J."/>
            <person name="Andersen M.R."/>
            <person name="Archer D."/>
            <person name="Bencina M."/>
            <person name="Braus G."/>
            <person name="Coutinho P."/>
            <person name="von Dohren H."/>
            <person name="Doonan J."/>
            <person name="Driessen A.J."/>
            <person name="Durek P."/>
            <person name="Espeso E."/>
            <person name="Fekete E."/>
            <person name="Flipphi M."/>
            <person name="Estrada C.G."/>
            <person name="Geysens S."/>
            <person name="Goldman G."/>
            <person name="de Groot P.W."/>
            <person name="Hansen K."/>
            <person name="Harris S.D."/>
            <person name="Heinekamp T."/>
            <person name="Helmstaedt K."/>
            <person name="Henrissat B."/>
            <person name="Hofmann G."/>
            <person name="Homan T."/>
            <person name="Horio T."/>
            <person name="Horiuchi H."/>
            <person name="James S."/>
            <person name="Jones M."/>
            <person name="Karaffa L."/>
            <person name="Karanyi Z."/>
            <person name="Kato M."/>
            <person name="Keller N."/>
            <person name="Kelly D.E."/>
            <person name="Kiel J.A."/>
            <person name="Kim J.M."/>
            <person name="van der Klei I.J."/>
            <person name="Klis F.M."/>
            <person name="Kovalchuk A."/>
            <person name="Krasevec N."/>
            <person name="Kubicek C.P."/>
            <person name="Liu B."/>
            <person name="Maccabe A."/>
            <person name="Meyer V."/>
            <person name="Mirabito P."/>
            <person name="Miskei M."/>
            <person name="Mos M."/>
            <person name="Mullins J."/>
            <person name="Nelson D.R."/>
            <person name="Nielsen J."/>
            <person name="Oakley B.R."/>
            <person name="Osmani S.A."/>
            <person name="Pakula T."/>
            <person name="Paszewski A."/>
            <person name="Paulsen I."/>
            <person name="Pilsyk S."/>
            <person name="Pocsi I."/>
            <person name="Punt P.J."/>
            <person name="Ram A.F."/>
            <person name="Ren Q."/>
            <person name="Robellet X."/>
            <person name="Robson G."/>
            <person name="Seiboth B."/>
            <person name="van Solingen P."/>
            <person name="Specht T."/>
            <person name="Sun J."/>
            <person name="Taheri-Talesh N."/>
            <person name="Takeshita N."/>
            <person name="Ussery D."/>
            <person name="vanKuyk P.A."/>
            <person name="Visser H."/>
            <person name="van de Vondervoort P.J."/>
            <person name="de Vries R.P."/>
            <person name="Walton J."/>
            <person name="Xiang X."/>
            <person name="Xiong Y."/>
            <person name="Zeng A.P."/>
            <person name="Brandt B.W."/>
            <person name="Cornell M.J."/>
            <person name="van den Hondel C.A."/>
            <person name="Visser J."/>
            <person name="Oliver S.G."/>
            <person name="Turner G."/>
        </authorList>
    </citation>
    <scope>GENOME REANNOTATION</scope>
    <source>
        <strain evidence="2">FGSC A4 / ATCC 38163 / CBS 112.46 / NRRL 194 / M139</strain>
    </source>
</reference>
<dbReference type="OMA" id="GTNAYPK"/>
<evidence type="ECO:0000313" key="2">
    <source>
        <dbReference type="Proteomes" id="UP000000560"/>
    </source>
</evidence>
<dbReference type="HOGENOM" id="CLU_1768028_0_0_1"/>
<accession>Q5AUS3</accession>
<dbReference type="InParanoid" id="Q5AUS3"/>
<dbReference type="Gene3D" id="3.40.630.30">
    <property type="match status" value="1"/>
</dbReference>
<dbReference type="Proteomes" id="UP000000560">
    <property type="component" value="Chromosome II"/>
</dbReference>
<keyword evidence="2" id="KW-1185">Reference proteome</keyword>
<reference evidence="2" key="1">
    <citation type="journal article" date="2005" name="Nature">
        <title>Sequencing of Aspergillus nidulans and comparative analysis with A. fumigatus and A. oryzae.</title>
        <authorList>
            <person name="Galagan J.E."/>
            <person name="Calvo S.E."/>
            <person name="Cuomo C."/>
            <person name="Ma L.J."/>
            <person name="Wortman J.R."/>
            <person name="Batzoglou S."/>
            <person name="Lee S.I."/>
            <person name="Basturkmen M."/>
            <person name="Spevak C.C."/>
            <person name="Clutterbuck J."/>
            <person name="Kapitonov V."/>
            <person name="Jurka J."/>
            <person name="Scazzocchio C."/>
            <person name="Farman M."/>
            <person name="Butler J."/>
            <person name="Purcell S."/>
            <person name="Harris S."/>
            <person name="Braus G.H."/>
            <person name="Draht O."/>
            <person name="Busch S."/>
            <person name="D'Enfert C."/>
            <person name="Bouchier C."/>
            <person name="Goldman G.H."/>
            <person name="Bell-Pedersen D."/>
            <person name="Griffiths-Jones S."/>
            <person name="Doonan J.H."/>
            <person name="Yu J."/>
            <person name="Vienken K."/>
            <person name="Pain A."/>
            <person name="Freitag M."/>
            <person name="Selker E.U."/>
            <person name="Archer D.B."/>
            <person name="Penalva M.A."/>
            <person name="Oakley B.R."/>
            <person name="Momany M."/>
            <person name="Tanaka T."/>
            <person name="Kumagai T."/>
            <person name="Asai K."/>
            <person name="Machida M."/>
            <person name="Nierman W.C."/>
            <person name="Denning D.W."/>
            <person name="Caddick M."/>
            <person name="Hynes M."/>
            <person name="Paoletti M."/>
            <person name="Fischer R."/>
            <person name="Miller B."/>
            <person name="Dyer P."/>
            <person name="Sachs M.S."/>
            <person name="Osmani S.A."/>
            <person name="Birren B.W."/>
        </authorList>
    </citation>
    <scope>NUCLEOTIDE SEQUENCE [LARGE SCALE GENOMIC DNA]</scope>
    <source>
        <strain evidence="2">FGSC A4 / ATCC 38163 / CBS 112.46 / NRRL 194 / M139</strain>
    </source>
</reference>
<dbReference type="EMBL" id="BN001302">
    <property type="protein sequence ID" value="CBF73596.1"/>
    <property type="molecule type" value="Genomic_DNA"/>
</dbReference>